<feature type="binding site" evidence="1">
    <location>
        <begin position="9"/>
        <end position="16"/>
    </location>
    <ligand>
        <name>ATP</name>
        <dbReference type="ChEBI" id="CHEBI:30616"/>
    </ligand>
</feature>
<keyword evidence="3" id="KW-1185">Reference proteome</keyword>
<dbReference type="GO" id="GO:0097175">
    <property type="term" value="P:1,6-anhydro-N-acetyl-beta-muramic acid catabolic process"/>
    <property type="evidence" value="ECO:0007669"/>
    <property type="project" value="UniProtKB-UniRule"/>
</dbReference>
<dbReference type="EC" id="2.7.1.170" evidence="1"/>
<comment type="caution">
    <text evidence="2">The sequence shown here is derived from an EMBL/GenBank/DDBJ whole genome shotgun (WGS) entry which is preliminary data.</text>
</comment>
<accession>A0A3N2BXU7</accession>
<dbReference type="SUPFAM" id="SSF53067">
    <property type="entry name" value="Actin-like ATPase domain"/>
    <property type="match status" value="1"/>
</dbReference>
<dbReference type="Gene3D" id="3.30.420.40">
    <property type="match status" value="2"/>
</dbReference>
<keyword evidence="1" id="KW-0808">Transferase</keyword>
<dbReference type="GO" id="GO:0005524">
    <property type="term" value="F:ATP binding"/>
    <property type="evidence" value="ECO:0007669"/>
    <property type="project" value="UniProtKB-UniRule"/>
</dbReference>
<dbReference type="UniPathway" id="UPA00544"/>
<dbReference type="InterPro" id="IPR005338">
    <property type="entry name" value="Anhydro_N_Ac-Mur_kinase"/>
</dbReference>
<dbReference type="Proteomes" id="UP000266915">
    <property type="component" value="Unassembled WGS sequence"/>
</dbReference>
<keyword evidence="1" id="KW-0547">Nucleotide-binding</keyword>
<dbReference type="EMBL" id="RKHL01000001">
    <property type="protein sequence ID" value="ROR80067.1"/>
    <property type="molecule type" value="Genomic_DNA"/>
</dbReference>
<dbReference type="GO" id="GO:0016301">
    <property type="term" value="F:kinase activity"/>
    <property type="evidence" value="ECO:0007669"/>
    <property type="project" value="UniProtKB-KW"/>
</dbReference>
<proteinExistence type="inferred from homology"/>
<reference evidence="2 3" key="1">
    <citation type="submission" date="2018-11" db="EMBL/GenBank/DDBJ databases">
        <title>Sequencing the genomes of 1000 actinobacteria strains.</title>
        <authorList>
            <person name="Klenk H.-P."/>
        </authorList>
    </citation>
    <scope>NUCLEOTIDE SEQUENCE [LARGE SCALE GENOMIC DNA]</scope>
    <source>
        <strain evidence="2 3">DSM 14012</strain>
    </source>
</reference>
<comment type="function">
    <text evidence="1">Catalyzes the specific phosphorylation of 1,6-anhydro-N-acetylmuramic acid (anhMurNAc) with the simultaneous cleavage of the 1,6-anhydro ring, generating MurNAc-6-P. Is required for the utilization of anhMurNAc either imported from the medium or derived from its own cell wall murein, and thus plays a role in cell wall recycling.</text>
</comment>
<dbReference type="PANTHER" id="PTHR30605:SF0">
    <property type="entry name" value="ANHYDRO-N-ACETYLMURAMIC ACID KINASE"/>
    <property type="match status" value="1"/>
</dbReference>
<keyword evidence="1 2" id="KW-0418">Kinase</keyword>
<sequence>MRVIGLMSGTSHDAIDAAAAEISVDGDTLVVRPLGMLTAGYDPELRAAITAALPPAKTSVDDVCRLDTRIGQAFAELAVRAVAELCDGDADLIVSHGQTMYHWVEDGRVEGTLQLGQPAWIAERTGCTVVADLRSRDVAAGGQGAPLVSMIDALWLGGETAAAVNLGGIANATIVRPGQDPIAFDSGPANALIDAVVAEHTGGARQFDADGELAARGTVDEETLDLLLREPYYRRPAPKSTGKELFHLDYLRERLAGRPTLPIEDLVATLTELTARTVADAVRGVERVILAGGGVRNPQLVARIRAALPEADVVSSDDAGLPSDAKEALAFAVLGFLTVNGQAGSLPSATGASHGSVLGAIVPGHSLPTRTLDGPPRSLRFEA</sequence>
<comment type="similarity">
    <text evidence="1">Belongs to the anhydro-N-acetylmuramic acid kinase family.</text>
</comment>
<gene>
    <name evidence="1" type="primary">anmK</name>
    <name evidence="2" type="ORF">EDD42_0100</name>
</gene>
<keyword evidence="1" id="KW-0067">ATP-binding</keyword>
<dbReference type="AlphaFoldDB" id="A0A3N2BXU7"/>
<evidence type="ECO:0000313" key="2">
    <source>
        <dbReference type="EMBL" id="ROR80067.1"/>
    </source>
</evidence>
<dbReference type="HAMAP" id="MF_01270">
    <property type="entry name" value="AnhMurNAc_kinase"/>
    <property type="match status" value="1"/>
</dbReference>
<evidence type="ECO:0000256" key="1">
    <source>
        <dbReference type="HAMAP-Rule" id="MF_01270"/>
    </source>
</evidence>
<comment type="pathway">
    <text evidence="1">Amino-sugar metabolism; 1,6-anhydro-N-acetylmuramate degradation.</text>
</comment>
<dbReference type="NCBIfam" id="NF007146">
    <property type="entry name" value="PRK09585.2-6"/>
    <property type="match status" value="1"/>
</dbReference>
<evidence type="ECO:0000313" key="3">
    <source>
        <dbReference type="Proteomes" id="UP000266915"/>
    </source>
</evidence>
<comment type="catalytic activity">
    <reaction evidence="1">
        <text>1,6-anhydro-N-acetyl-beta-muramate + ATP + H2O = N-acetyl-D-muramate 6-phosphate + ADP + H(+)</text>
        <dbReference type="Rhea" id="RHEA:24952"/>
        <dbReference type="ChEBI" id="CHEBI:15377"/>
        <dbReference type="ChEBI" id="CHEBI:15378"/>
        <dbReference type="ChEBI" id="CHEBI:30616"/>
        <dbReference type="ChEBI" id="CHEBI:58690"/>
        <dbReference type="ChEBI" id="CHEBI:58722"/>
        <dbReference type="ChEBI" id="CHEBI:456216"/>
        <dbReference type="EC" id="2.7.1.170"/>
    </reaction>
</comment>
<dbReference type="PANTHER" id="PTHR30605">
    <property type="entry name" value="ANHYDRO-N-ACETYLMURAMIC ACID KINASE"/>
    <property type="match status" value="1"/>
</dbReference>
<name>A0A3N2BXU7_9MICO</name>
<comment type="pathway">
    <text evidence="1">Cell wall biogenesis; peptidoglycan recycling.</text>
</comment>
<dbReference type="InterPro" id="IPR043129">
    <property type="entry name" value="ATPase_NBD"/>
</dbReference>
<keyword evidence="1" id="KW-0119">Carbohydrate metabolism</keyword>
<protein>
    <recommendedName>
        <fullName evidence="1">Anhydro-N-acetylmuramic acid kinase</fullName>
        <ecNumber evidence="1">2.7.1.170</ecNumber>
    </recommendedName>
    <alternativeName>
        <fullName evidence="1">AnhMurNAc kinase</fullName>
    </alternativeName>
</protein>
<dbReference type="GO" id="GO:0016773">
    <property type="term" value="F:phosphotransferase activity, alcohol group as acceptor"/>
    <property type="evidence" value="ECO:0007669"/>
    <property type="project" value="UniProtKB-UniRule"/>
</dbReference>
<organism evidence="2 3">
    <name type="scientific">Plantibacter flavus</name>
    <dbReference type="NCBI Taxonomy" id="150123"/>
    <lineage>
        <taxon>Bacteria</taxon>
        <taxon>Bacillati</taxon>
        <taxon>Actinomycetota</taxon>
        <taxon>Actinomycetes</taxon>
        <taxon>Micrococcales</taxon>
        <taxon>Microbacteriaceae</taxon>
        <taxon>Plantibacter</taxon>
    </lineage>
</organism>
<dbReference type="GO" id="GO:0006040">
    <property type="term" value="P:amino sugar metabolic process"/>
    <property type="evidence" value="ECO:0007669"/>
    <property type="project" value="InterPro"/>
</dbReference>
<dbReference type="GO" id="GO:0009254">
    <property type="term" value="P:peptidoglycan turnover"/>
    <property type="evidence" value="ECO:0007669"/>
    <property type="project" value="UniProtKB-UniRule"/>
</dbReference>
<dbReference type="CDD" id="cd24050">
    <property type="entry name" value="ASKHA_NBD_ANMK"/>
    <property type="match status" value="1"/>
</dbReference>
<dbReference type="Pfam" id="PF03702">
    <property type="entry name" value="AnmK"/>
    <property type="match status" value="1"/>
</dbReference>
<dbReference type="UniPathway" id="UPA00343"/>